<dbReference type="InterPro" id="IPR011761">
    <property type="entry name" value="ATP-grasp"/>
</dbReference>
<dbReference type="NCBIfam" id="TIGR00877">
    <property type="entry name" value="purD"/>
    <property type="match status" value="1"/>
</dbReference>
<dbReference type="InterPro" id="IPR020559">
    <property type="entry name" value="PRibGlycinamide_synth_CS"/>
</dbReference>
<dbReference type="Pfam" id="PF02844">
    <property type="entry name" value="GARS_N"/>
    <property type="match status" value="1"/>
</dbReference>
<sequence>MKILVVGGGGREHALVWKLNNEASGRQIFCAPGNPGISEIAECVPIQANGIHELAEFAEINKVDLTVVGPEEPLTLGIVDVFNCRNLSIFGPDRESARLEGSKAYAKKAMQRFNVPTAAYMEHDDYQHALNYVKKIGAPIVIKADGLAAGKGVTVAETIEQAEEALNDAMLNRIFGDSGKKVVIEECLYGEEMTVLAFVDGKTVLTMVPSQDHKPVFDEDRGPNTGGMGAYSPVIHLEKWLPEIENRILRPVAEGLTAEGTPYKGILYAGLMITESGPKVIEFNVRFGDPEAQVILPRMDTDLAEVMMAVVEKRLHQINLNWKSSASVCVISSAPGYPGPPTKGIPISLPKSLNNNTQIFHAGTSTSGGQLVTNGGRVFGVTAQGPDILEARKKAYLLMEDVRFKGKHFRTDIGAKAVD</sequence>
<organism evidence="13">
    <name type="scientific">marine metagenome</name>
    <dbReference type="NCBI Taxonomy" id="408172"/>
    <lineage>
        <taxon>unclassified sequences</taxon>
        <taxon>metagenomes</taxon>
        <taxon>ecological metagenomes</taxon>
    </lineage>
</organism>
<keyword evidence="4" id="KW-0479">Metal-binding</keyword>
<evidence type="ECO:0000256" key="5">
    <source>
        <dbReference type="ARBA" id="ARBA00022741"/>
    </source>
</evidence>
<evidence type="ECO:0000256" key="1">
    <source>
        <dbReference type="ARBA" id="ARBA00005174"/>
    </source>
</evidence>
<dbReference type="FunFam" id="3.30.470.20:FF:000018">
    <property type="entry name" value="Trifunctional purine biosynthetic protein adenosine-3"/>
    <property type="match status" value="1"/>
</dbReference>
<dbReference type="SMART" id="SM01209">
    <property type="entry name" value="GARS_A"/>
    <property type="match status" value="1"/>
</dbReference>
<dbReference type="InterPro" id="IPR013815">
    <property type="entry name" value="ATP_grasp_subdomain_1"/>
</dbReference>
<dbReference type="SUPFAM" id="SSF52440">
    <property type="entry name" value="PreATP-grasp domain"/>
    <property type="match status" value="1"/>
</dbReference>
<dbReference type="GO" id="GO:0046872">
    <property type="term" value="F:metal ion binding"/>
    <property type="evidence" value="ECO:0007669"/>
    <property type="project" value="UniProtKB-KW"/>
</dbReference>
<dbReference type="HAMAP" id="MF_00138">
    <property type="entry name" value="GARS"/>
    <property type="match status" value="1"/>
</dbReference>
<evidence type="ECO:0000256" key="3">
    <source>
        <dbReference type="ARBA" id="ARBA00022598"/>
    </source>
</evidence>
<dbReference type="InterPro" id="IPR020562">
    <property type="entry name" value="PRibGlycinamide_synth_N"/>
</dbReference>
<dbReference type="GO" id="GO:0009113">
    <property type="term" value="P:purine nucleobase biosynthetic process"/>
    <property type="evidence" value="ECO:0007669"/>
    <property type="project" value="InterPro"/>
</dbReference>
<dbReference type="UniPathway" id="UPA00074">
    <property type="reaction ID" value="UER00125"/>
</dbReference>
<evidence type="ECO:0000256" key="6">
    <source>
        <dbReference type="ARBA" id="ARBA00022755"/>
    </source>
</evidence>
<evidence type="ECO:0000256" key="10">
    <source>
        <dbReference type="ARBA" id="ARBA00042242"/>
    </source>
</evidence>
<dbReference type="EC" id="6.3.4.13" evidence="2"/>
<dbReference type="PANTHER" id="PTHR43472">
    <property type="entry name" value="PHOSPHORIBOSYLAMINE--GLYCINE LIGASE"/>
    <property type="match status" value="1"/>
</dbReference>
<evidence type="ECO:0000256" key="4">
    <source>
        <dbReference type="ARBA" id="ARBA00022723"/>
    </source>
</evidence>
<keyword evidence="7" id="KW-0067">ATP-binding</keyword>
<dbReference type="SUPFAM" id="SSF56059">
    <property type="entry name" value="Glutathione synthetase ATP-binding domain-like"/>
    <property type="match status" value="1"/>
</dbReference>
<evidence type="ECO:0000259" key="12">
    <source>
        <dbReference type="PROSITE" id="PS50975"/>
    </source>
</evidence>
<proteinExistence type="inferred from homology"/>
<dbReference type="PROSITE" id="PS00184">
    <property type="entry name" value="GARS"/>
    <property type="match status" value="1"/>
</dbReference>
<dbReference type="InterPro" id="IPR011054">
    <property type="entry name" value="Rudment_hybrid_motif"/>
</dbReference>
<evidence type="ECO:0000256" key="2">
    <source>
        <dbReference type="ARBA" id="ARBA00013255"/>
    </source>
</evidence>
<dbReference type="GO" id="GO:0004637">
    <property type="term" value="F:phosphoribosylamine-glycine ligase activity"/>
    <property type="evidence" value="ECO:0007669"/>
    <property type="project" value="UniProtKB-EC"/>
</dbReference>
<protein>
    <recommendedName>
        <fullName evidence="2">phosphoribosylamine--glycine ligase</fullName>
        <ecNumber evidence="2">6.3.4.13</ecNumber>
    </recommendedName>
    <alternativeName>
        <fullName evidence="10">Glycinamide ribonucleotide synthetase</fullName>
    </alternativeName>
    <alternativeName>
        <fullName evidence="11">Phosphoribosylglycinamide synthetase</fullName>
    </alternativeName>
</protein>
<dbReference type="Pfam" id="PF01071">
    <property type="entry name" value="GARS_A"/>
    <property type="match status" value="1"/>
</dbReference>
<dbReference type="Gene3D" id="3.40.50.20">
    <property type="match status" value="1"/>
</dbReference>
<dbReference type="EMBL" id="UINC01031742">
    <property type="protein sequence ID" value="SVB18266.1"/>
    <property type="molecule type" value="Genomic_DNA"/>
</dbReference>
<keyword evidence="8" id="KW-0464">Manganese</keyword>
<reference evidence="13" key="1">
    <citation type="submission" date="2018-05" db="EMBL/GenBank/DDBJ databases">
        <authorList>
            <person name="Lanie J.A."/>
            <person name="Ng W.-L."/>
            <person name="Kazmierczak K.M."/>
            <person name="Andrzejewski T.M."/>
            <person name="Davidsen T.M."/>
            <person name="Wayne K.J."/>
            <person name="Tettelin H."/>
            <person name="Glass J.I."/>
            <person name="Rusch D."/>
            <person name="Podicherti R."/>
            <person name="Tsui H.-C.T."/>
            <person name="Winkler M.E."/>
        </authorList>
    </citation>
    <scope>NUCLEOTIDE SEQUENCE</scope>
</reference>
<dbReference type="InterPro" id="IPR020560">
    <property type="entry name" value="PRibGlycinamide_synth_C-dom"/>
</dbReference>
<dbReference type="Gene3D" id="3.30.1490.20">
    <property type="entry name" value="ATP-grasp fold, A domain"/>
    <property type="match status" value="1"/>
</dbReference>
<dbReference type="InterPro" id="IPR020561">
    <property type="entry name" value="PRibGlycinamid_synth_ATP-grasp"/>
</dbReference>
<dbReference type="SUPFAM" id="SSF51246">
    <property type="entry name" value="Rudiment single hybrid motif"/>
    <property type="match status" value="1"/>
</dbReference>
<dbReference type="InterPro" id="IPR037123">
    <property type="entry name" value="PRibGlycinamide_synth_C_sf"/>
</dbReference>
<gene>
    <name evidence="13" type="ORF">METZ01_LOCUS171120</name>
</gene>
<evidence type="ECO:0000256" key="9">
    <source>
        <dbReference type="ARBA" id="ARBA00038345"/>
    </source>
</evidence>
<keyword evidence="5" id="KW-0547">Nucleotide-binding</keyword>
<keyword evidence="3" id="KW-0436">Ligase</keyword>
<dbReference type="SMART" id="SM01210">
    <property type="entry name" value="GARS_C"/>
    <property type="match status" value="1"/>
</dbReference>
<keyword evidence="6" id="KW-0658">Purine biosynthesis</keyword>
<dbReference type="InterPro" id="IPR016185">
    <property type="entry name" value="PreATP-grasp_dom_sf"/>
</dbReference>
<dbReference type="GO" id="GO:0006189">
    <property type="term" value="P:'de novo' IMP biosynthetic process"/>
    <property type="evidence" value="ECO:0007669"/>
    <property type="project" value="UniProtKB-UniPathway"/>
</dbReference>
<accession>A0A382BWT8</accession>
<comment type="similarity">
    <text evidence="9">Belongs to the GARS family.</text>
</comment>
<evidence type="ECO:0000313" key="13">
    <source>
        <dbReference type="EMBL" id="SVB18266.1"/>
    </source>
</evidence>
<evidence type="ECO:0000256" key="8">
    <source>
        <dbReference type="ARBA" id="ARBA00023211"/>
    </source>
</evidence>
<dbReference type="AlphaFoldDB" id="A0A382BWT8"/>
<dbReference type="PANTHER" id="PTHR43472:SF1">
    <property type="entry name" value="PHOSPHORIBOSYLAMINE--GLYCINE LIGASE, CHLOROPLASTIC"/>
    <property type="match status" value="1"/>
</dbReference>
<dbReference type="GO" id="GO:0005524">
    <property type="term" value="F:ATP binding"/>
    <property type="evidence" value="ECO:0007669"/>
    <property type="project" value="UniProtKB-KW"/>
</dbReference>
<name>A0A382BWT8_9ZZZZ</name>
<evidence type="ECO:0000256" key="7">
    <source>
        <dbReference type="ARBA" id="ARBA00022840"/>
    </source>
</evidence>
<feature type="domain" description="ATP-grasp" evidence="12">
    <location>
        <begin position="107"/>
        <end position="312"/>
    </location>
</feature>
<dbReference type="Gene3D" id="3.90.600.10">
    <property type="entry name" value="Phosphoribosylglycinamide synthetase, C-terminal domain"/>
    <property type="match status" value="1"/>
</dbReference>
<dbReference type="Gene3D" id="3.30.470.20">
    <property type="entry name" value="ATP-grasp fold, B domain"/>
    <property type="match status" value="1"/>
</dbReference>
<evidence type="ECO:0000256" key="11">
    <source>
        <dbReference type="ARBA" id="ARBA00042864"/>
    </source>
</evidence>
<dbReference type="Pfam" id="PF02843">
    <property type="entry name" value="GARS_C"/>
    <property type="match status" value="1"/>
</dbReference>
<comment type="pathway">
    <text evidence="1">Purine metabolism; IMP biosynthesis via de novo pathway; N(1)-(5-phospho-D-ribosyl)glycinamide from 5-phospho-alpha-D-ribose 1-diphosphate: step 2/2.</text>
</comment>
<dbReference type="PROSITE" id="PS50975">
    <property type="entry name" value="ATP_GRASP"/>
    <property type="match status" value="1"/>
</dbReference>
<dbReference type="InterPro" id="IPR000115">
    <property type="entry name" value="PRibGlycinamide_synth"/>
</dbReference>